<feature type="region of interest" description="Disordered" evidence="1">
    <location>
        <begin position="56"/>
        <end position="199"/>
    </location>
</feature>
<dbReference type="OrthoDB" id="1923006at2759"/>
<keyword evidence="2" id="KW-0808">Transferase</keyword>
<feature type="compositionally biased region" description="Polar residues" evidence="1">
    <location>
        <begin position="101"/>
        <end position="131"/>
    </location>
</feature>
<feature type="compositionally biased region" description="Basic and acidic residues" evidence="1">
    <location>
        <begin position="175"/>
        <end position="199"/>
    </location>
</feature>
<dbReference type="Proteomes" id="UP000230750">
    <property type="component" value="Unassembled WGS sequence"/>
</dbReference>
<proteinExistence type="predicted"/>
<reference evidence="2 3" key="1">
    <citation type="journal article" date="2017" name="PLoS Biol.">
        <title>The sea cucumber genome provides insights into morphological evolution and visceral regeneration.</title>
        <authorList>
            <person name="Zhang X."/>
            <person name="Sun L."/>
            <person name="Yuan J."/>
            <person name="Sun Y."/>
            <person name="Gao Y."/>
            <person name="Zhang L."/>
            <person name="Li S."/>
            <person name="Dai H."/>
            <person name="Hamel J.F."/>
            <person name="Liu C."/>
            <person name="Yu Y."/>
            <person name="Liu S."/>
            <person name="Lin W."/>
            <person name="Guo K."/>
            <person name="Jin S."/>
            <person name="Xu P."/>
            <person name="Storey K.B."/>
            <person name="Huan P."/>
            <person name="Zhang T."/>
            <person name="Zhou Y."/>
            <person name="Zhang J."/>
            <person name="Lin C."/>
            <person name="Li X."/>
            <person name="Xing L."/>
            <person name="Huo D."/>
            <person name="Sun M."/>
            <person name="Wang L."/>
            <person name="Mercier A."/>
            <person name="Li F."/>
            <person name="Yang H."/>
            <person name="Xiang J."/>
        </authorList>
    </citation>
    <scope>NUCLEOTIDE SEQUENCE [LARGE SCALE GENOMIC DNA]</scope>
    <source>
        <strain evidence="2">Shaxun</strain>
        <tissue evidence="2">Muscle</tissue>
    </source>
</reference>
<dbReference type="AlphaFoldDB" id="A0A2G8JG66"/>
<accession>A0A2G8JG66</accession>
<evidence type="ECO:0000256" key="1">
    <source>
        <dbReference type="SAM" id="MobiDB-lite"/>
    </source>
</evidence>
<protein>
    <submittedName>
        <fullName evidence="2">Putative rab proteins geranylgeranyltransferase component A 2 isoform X2</fullName>
    </submittedName>
</protein>
<evidence type="ECO:0000313" key="3">
    <source>
        <dbReference type="Proteomes" id="UP000230750"/>
    </source>
</evidence>
<sequence length="199" mass="21460">MRNMFHDLTELDQSSEQPKVLWSLMFSYEDKTNFTIQELRKDQPDGAKDIFEQICPGEEFLPPAPNPEDIIFEEPTGDNPGHGKKAGFEAESQEEKDQHEAITSASGSLQETDQSGSSSLPGADQSESSSLPGADLSGDDKSRSSSLPGADQSESSSLPGADQSGSSSISGTDDLTSKEELKEESKNESQTKGKDHKSE</sequence>
<gene>
    <name evidence="2" type="ORF">BSL78_28436</name>
</gene>
<feature type="compositionally biased region" description="Polar residues" evidence="1">
    <location>
        <begin position="144"/>
        <end position="174"/>
    </location>
</feature>
<comment type="caution">
    <text evidence="2">The sequence shown here is derived from an EMBL/GenBank/DDBJ whole genome shotgun (WGS) entry which is preliminary data.</text>
</comment>
<keyword evidence="3" id="KW-1185">Reference proteome</keyword>
<name>A0A2G8JG66_STIJA</name>
<dbReference type="EMBL" id="MRZV01002090">
    <property type="protein sequence ID" value="PIK34740.1"/>
    <property type="molecule type" value="Genomic_DNA"/>
</dbReference>
<evidence type="ECO:0000313" key="2">
    <source>
        <dbReference type="EMBL" id="PIK34740.1"/>
    </source>
</evidence>
<dbReference type="STRING" id="307972.A0A2G8JG66"/>
<organism evidence="2 3">
    <name type="scientific">Stichopus japonicus</name>
    <name type="common">Sea cucumber</name>
    <dbReference type="NCBI Taxonomy" id="307972"/>
    <lineage>
        <taxon>Eukaryota</taxon>
        <taxon>Metazoa</taxon>
        <taxon>Echinodermata</taxon>
        <taxon>Eleutherozoa</taxon>
        <taxon>Echinozoa</taxon>
        <taxon>Holothuroidea</taxon>
        <taxon>Aspidochirotacea</taxon>
        <taxon>Aspidochirotida</taxon>
        <taxon>Stichopodidae</taxon>
        <taxon>Apostichopus</taxon>
    </lineage>
</organism>
<dbReference type="GO" id="GO:0016740">
    <property type="term" value="F:transferase activity"/>
    <property type="evidence" value="ECO:0007669"/>
    <property type="project" value="UniProtKB-KW"/>
</dbReference>